<keyword evidence="1" id="KW-0472">Membrane</keyword>
<dbReference type="EMBL" id="HBIB01021603">
    <property type="protein sequence ID" value="CAE0251806.1"/>
    <property type="molecule type" value="Transcribed_RNA"/>
</dbReference>
<keyword evidence="1" id="KW-1133">Transmembrane helix</keyword>
<keyword evidence="1" id="KW-0812">Transmembrane</keyword>
<dbReference type="AlphaFoldDB" id="A0A7S3DAJ7"/>
<accession>A0A7S3DAJ7</accession>
<gene>
    <name evidence="2" type="ORF">PBIL07802_LOCUS14031</name>
</gene>
<evidence type="ECO:0000313" key="2">
    <source>
        <dbReference type="EMBL" id="CAE0251806.1"/>
    </source>
</evidence>
<reference evidence="2" key="1">
    <citation type="submission" date="2021-01" db="EMBL/GenBank/DDBJ databases">
        <authorList>
            <person name="Corre E."/>
            <person name="Pelletier E."/>
            <person name="Niang G."/>
            <person name="Scheremetjew M."/>
            <person name="Finn R."/>
            <person name="Kale V."/>
            <person name="Holt S."/>
            <person name="Cochrane G."/>
            <person name="Meng A."/>
            <person name="Brown T."/>
            <person name="Cohen L."/>
        </authorList>
    </citation>
    <scope>NUCLEOTIDE SEQUENCE</scope>
    <source>
        <strain evidence="2">NIES-2562</strain>
    </source>
</reference>
<proteinExistence type="predicted"/>
<name>A0A7S3DAJ7_9EUKA</name>
<protein>
    <submittedName>
        <fullName evidence="2">Uncharacterized protein</fullName>
    </submittedName>
</protein>
<feature type="transmembrane region" description="Helical" evidence="1">
    <location>
        <begin position="67"/>
        <end position="89"/>
    </location>
</feature>
<organism evidence="2">
    <name type="scientific">Palpitomonas bilix</name>
    <dbReference type="NCBI Taxonomy" id="652834"/>
    <lineage>
        <taxon>Eukaryota</taxon>
        <taxon>Eukaryota incertae sedis</taxon>
    </lineage>
</organism>
<evidence type="ECO:0000256" key="1">
    <source>
        <dbReference type="SAM" id="Phobius"/>
    </source>
</evidence>
<sequence>MNYYSVIGVLYTSIGGGSSLVIDGALQILASVTSSSSSSASPSSPSPSSSSSFTFAIPGTQPIDLHLAQGVLSLCVGIFFIITMMLRWFHSIRIHSQQKNRCAQSSPCMGSF</sequence>